<dbReference type="EMBL" id="JBHSDR010000006">
    <property type="protein sequence ID" value="MFC4295270.1"/>
    <property type="molecule type" value="Genomic_DNA"/>
</dbReference>
<dbReference type="PANTHER" id="PTHR23020:SF41">
    <property type="entry name" value="AMINOGLYCOSIDE PHOSPHOTRANSFERASE DOMAIN-CONTAINING PROTEIN"/>
    <property type="match status" value="1"/>
</dbReference>
<evidence type="ECO:0000313" key="2">
    <source>
        <dbReference type="EMBL" id="MFC4295270.1"/>
    </source>
</evidence>
<dbReference type="Proteomes" id="UP001595828">
    <property type="component" value="Unassembled WGS sequence"/>
</dbReference>
<evidence type="ECO:0000259" key="1">
    <source>
        <dbReference type="SMART" id="SM00587"/>
    </source>
</evidence>
<dbReference type="PANTHER" id="PTHR23020">
    <property type="entry name" value="UNCHARACTERIZED NUCLEAR HORMONE RECEPTOR-RELATED"/>
    <property type="match status" value="1"/>
</dbReference>
<gene>
    <name evidence="2" type="ORF">ACFO0A_09395</name>
</gene>
<dbReference type="SUPFAM" id="SSF56112">
    <property type="entry name" value="Protein kinase-like (PK-like)"/>
    <property type="match status" value="1"/>
</dbReference>
<dbReference type="InterPro" id="IPR015897">
    <property type="entry name" value="CHK_kinase-like"/>
</dbReference>
<reference evidence="3" key="1">
    <citation type="journal article" date="2019" name="Int. J. Syst. Evol. Microbiol.">
        <title>The Global Catalogue of Microorganisms (GCM) 10K type strain sequencing project: providing services to taxonomists for standard genome sequencing and annotation.</title>
        <authorList>
            <consortium name="The Broad Institute Genomics Platform"/>
            <consortium name="The Broad Institute Genome Sequencing Center for Infectious Disease"/>
            <person name="Wu L."/>
            <person name="Ma J."/>
        </authorList>
    </citation>
    <scope>NUCLEOTIDE SEQUENCE [LARGE SCALE GENOMIC DNA]</scope>
    <source>
        <strain evidence="3">CGMCC 1.12989</strain>
    </source>
</reference>
<feature type="domain" description="CHK kinase-like" evidence="1">
    <location>
        <begin position="120"/>
        <end position="297"/>
    </location>
</feature>
<comment type="caution">
    <text evidence="2">The sequence shown here is derived from an EMBL/GenBank/DDBJ whole genome shotgun (WGS) entry which is preliminary data.</text>
</comment>
<protein>
    <submittedName>
        <fullName evidence="2">Phosphotransferase family protein</fullName>
    </submittedName>
</protein>
<dbReference type="InterPro" id="IPR002575">
    <property type="entry name" value="Aminoglycoside_PTrfase"/>
</dbReference>
<dbReference type="RefSeq" id="WP_379538752.1">
    <property type="nucleotide sequence ID" value="NZ_JBHSDR010000006.1"/>
</dbReference>
<accession>A0ABV8RRP2</accession>
<keyword evidence="3" id="KW-1185">Reference proteome</keyword>
<dbReference type="Pfam" id="PF01636">
    <property type="entry name" value="APH"/>
    <property type="match status" value="1"/>
</dbReference>
<dbReference type="Gene3D" id="3.90.1200.10">
    <property type="match status" value="1"/>
</dbReference>
<name>A0ABV8RRP2_9SPHN</name>
<dbReference type="InterPro" id="IPR052961">
    <property type="entry name" value="Oxido-Kinase-like_Enzymes"/>
</dbReference>
<dbReference type="InterPro" id="IPR011009">
    <property type="entry name" value="Kinase-like_dom_sf"/>
</dbReference>
<organism evidence="2 3">
    <name type="scientific">Novosphingobium tardum</name>
    <dbReference type="NCBI Taxonomy" id="1538021"/>
    <lineage>
        <taxon>Bacteria</taxon>
        <taxon>Pseudomonadati</taxon>
        <taxon>Pseudomonadota</taxon>
        <taxon>Alphaproteobacteria</taxon>
        <taxon>Sphingomonadales</taxon>
        <taxon>Sphingomonadaceae</taxon>
        <taxon>Novosphingobium</taxon>
    </lineage>
</organism>
<proteinExistence type="predicted"/>
<dbReference type="SMART" id="SM00587">
    <property type="entry name" value="CHK"/>
    <property type="match status" value="1"/>
</dbReference>
<sequence>MAAFPAHPDAVDTAWLNDRLRSAGVLQDGEVTALTWQAIGTGQVGDSVRFALEYDRPGAGPATIAGKFPAADPTSRATAAAHALYAKEVAFYRELSAALDVRTPRALAAEVRDDGADFVLLFEDLGPARGGNQLAGCSADDAREAVRQIAGLHGPSWDNPAMIDKPWLRPRPESLAMLSQAYPHAQAVFRERYADQLEPELMAVCEDLAATSASWFGRDGPVRCIVHGDYRLDNMLFDIRGGAEPLGVLDWQTVTAGNGMTDIGYFLGAGIGTSLRRAMEDELLDLYCAAMSAHGVSLSRAAIWDDYRRGALHGVSTAVFSAAFVERTERGDAMFLHMARGACQLALDHDSLSTIRE</sequence>
<evidence type="ECO:0000313" key="3">
    <source>
        <dbReference type="Proteomes" id="UP001595828"/>
    </source>
</evidence>